<keyword evidence="2" id="KW-0288">FMN</keyword>
<keyword evidence="3" id="KW-0560">Oxidoreductase</keyword>
<dbReference type="EMBL" id="WLYK01000018">
    <property type="protein sequence ID" value="MTD17377.1"/>
    <property type="molecule type" value="Genomic_DNA"/>
</dbReference>
<dbReference type="GO" id="GO:0046306">
    <property type="term" value="P:alkanesulfonate catabolic process"/>
    <property type="evidence" value="ECO:0007669"/>
    <property type="project" value="TreeGrafter"/>
</dbReference>
<reference evidence="6 7" key="1">
    <citation type="submission" date="2019-11" db="EMBL/GenBank/DDBJ databases">
        <authorList>
            <person name="Jiang L.-Q."/>
        </authorList>
    </citation>
    <scope>NUCLEOTIDE SEQUENCE [LARGE SCALE GENOMIC DNA]</scope>
    <source>
        <strain evidence="6 7">YIM 132087</strain>
    </source>
</reference>
<name>A0A7K1FT96_9ACTN</name>
<evidence type="ECO:0000256" key="2">
    <source>
        <dbReference type="ARBA" id="ARBA00022643"/>
    </source>
</evidence>
<sequence length="278" mass="30696">MKFGVVGSFGSTAQVLEMAETAEAAGWDGFFTWDGISIGEVDTFDPWALLGALTQRTSRMVLGAMVFPLARRRPWKVAREAITVDHLSGGRLVLPVALGAANDDGGFARVSGEATTRRERAERLDETLEILEQAWTGETVSYRGKHYTAEDLVFRPRPVQQPRIPIWVVGVHPVERSLRRAARWDGIMPVAQGAGMEPTRPETVAAVRDWMAEHRESDTPFDIVVEGQLPDDDPDAARARLQALADAGATWWIESRWEGEAAQPAGLLEMIRRGPLRS</sequence>
<accession>A0A7K1FT96</accession>
<protein>
    <submittedName>
        <fullName evidence="6">LLM class flavin-dependent oxidoreductase</fullName>
    </submittedName>
</protein>
<evidence type="ECO:0000256" key="4">
    <source>
        <dbReference type="ARBA" id="ARBA00023033"/>
    </source>
</evidence>
<gene>
    <name evidence="6" type="ORF">GIS00_25940</name>
</gene>
<evidence type="ECO:0000256" key="3">
    <source>
        <dbReference type="ARBA" id="ARBA00023002"/>
    </source>
</evidence>
<dbReference type="PANTHER" id="PTHR42847">
    <property type="entry name" value="ALKANESULFONATE MONOOXYGENASE"/>
    <property type="match status" value="1"/>
</dbReference>
<organism evidence="6 7">
    <name type="scientific">Nakamurella alba</name>
    <dbReference type="NCBI Taxonomy" id="2665158"/>
    <lineage>
        <taxon>Bacteria</taxon>
        <taxon>Bacillati</taxon>
        <taxon>Actinomycetota</taxon>
        <taxon>Actinomycetes</taxon>
        <taxon>Nakamurellales</taxon>
        <taxon>Nakamurellaceae</taxon>
        <taxon>Nakamurella</taxon>
    </lineage>
</organism>
<dbReference type="Pfam" id="PF00296">
    <property type="entry name" value="Bac_luciferase"/>
    <property type="match status" value="1"/>
</dbReference>
<evidence type="ECO:0000256" key="1">
    <source>
        <dbReference type="ARBA" id="ARBA00022630"/>
    </source>
</evidence>
<dbReference type="Gene3D" id="3.20.20.30">
    <property type="entry name" value="Luciferase-like domain"/>
    <property type="match status" value="1"/>
</dbReference>
<dbReference type="Proteomes" id="UP000460221">
    <property type="component" value="Unassembled WGS sequence"/>
</dbReference>
<dbReference type="RefSeq" id="WP_154771350.1">
    <property type="nucleotide sequence ID" value="NZ_WLYK01000018.1"/>
</dbReference>
<dbReference type="InterPro" id="IPR036661">
    <property type="entry name" value="Luciferase-like_sf"/>
</dbReference>
<comment type="caution">
    <text evidence="6">The sequence shown here is derived from an EMBL/GenBank/DDBJ whole genome shotgun (WGS) entry which is preliminary data.</text>
</comment>
<evidence type="ECO:0000313" key="7">
    <source>
        <dbReference type="Proteomes" id="UP000460221"/>
    </source>
</evidence>
<evidence type="ECO:0000259" key="5">
    <source>
        <dbReference type="Pfam" id="PF00296"/>
    </source>
</evidence>
<dbReference type="InterPro" id="IPR050172">
    <property type="entry name" value="SsuD_RutA_monooxygenase"/>
</dbReference>
<keyword evidence="4" id="KW-0503">Monooxygenase</keyword>
<dbReference type="GO" id="GO:0008726">
    <property type="term" value="F:alkanesulfonate monooxygenase activity"/>
    <property type="evidence" value="ECO:0007669"/>
    <property type="project" value="TreeGrafter"/>
</dbReference>
<dbReference type="SUPFAM" id="SSF51679">
    <property type="entry name" value="Bacterial luciferase-like"/>
    <property type="match status" value="1"/>
</dbReference>
<dbReference type="PANTHER" id="PTHR42847:SF4">
    <property type="entry name" value="ALKANESULFONATE MONOOXYGENASE-RELATED"/>
    <property type="match status" value="1"/>
</dbReference>
<evidence type="ECO:0000313" key="6">
    <source>
        <dbReference type="EMBL" id="MTD17377.1"/>
    </source>
</evidence>
<keyword evidence="7" id="KW-1185">Reference proteome</keyword>
<proteinExistence type="predicted"/>
<dbReference type="AlphaFoldDB" id="A0A7K1FT96"/>
<dbReference type="InterPro" id="IPR011251">
    <property type="entry name" value="Luciferase-like_dom"/>
</dbReference>
<keyword evidence="1" id="KW-0285">Flavoprotein</keyword>
<feature type="domain" description="Luciferase-like" evidence="5">
    <location>
        <begin position="12"/>
        <end position="249"/>
    </location>
</feature>